<dbReference type="InParanoid" id="A0A151Z628"/>
<dbReference type="AlphaFoldDB" id="A0A151Z628"/>
<proteinExistence type="predicted"/>
<protein>
    <recommendedName>
        <fullName evidence="3">Crinkler family protein</fullName>
    </recommendedName>
</protein>
<evidence type="ECO:0008006" key="3">
    <source>
        <dbReference type="Google" id="ProtNLM"/>
    </source>
</evidence>
<accession>A0A151Z628</accession>
<name>A0A151Z628_TIELA</name>
<evidence type="ECO:0000313" key="1">
    <source>
        <dbReference type="EMBL" id="KYQ89411.1"/>
    </source>
</evidence>
<reference evidence="1 2" key="1">
    <citation type="submission" date="2015-12" db="EMBL/GenBank/DDBJ databases">
        <title>Dictyostelia acquired genes for synthesis and detection of signals that induce cell-type specialization by lateral gene transfer from prokaryotes.</title>
        <authorList>
            <person name="Gloeckner G."/>
            <person name="Schaap P."/>
        </authorList>
    </citation>
    <scope>NUCLEOTIDE SEQUENCE [LARGE SCALE GENOMIC DNA]</scope>
    <source>
        <strain evidence="1 2">TK</strain>
    </source>
</reference>
<dbReference type="OrthoDB" id="158739at2759"/>
<dbReference type="EMBL" id="LODT01000041">
    <property type="protein sequence ID" value="KYQ89411.1"/>
    <property type="molecule type" value="Genomic_DNA"/>
</dbReference>
<dbReference type="Proteomes" id="UP000076078">
    <property type="component" value="Unassembled WGS sequence"/>
</dbReference>
<dbReference type="InterPro" id="IPR027417">
    <property type="entry name" value="P-loop_NTPase"/>
</dbReference>
<sequence>MSTDNKNVTVWIDDSSENSLTLVETDSSIQNTTSVETESDPISPMTKLNTLVNNYNDGTNSYIRLRVKVRTTDTKGEQELKYRPGGTPVPPIYFQSKREGGVKYEGILGAKLVISRANLCQNIFEEMEKNPIVFIISPPFTGKTSIGQLLEIYLNDKFKDEKGLHHVRRISYNWIHTNYTSNTFEDVWKINTGLTFYEWLRVSMKQPVYLIMDEVQAIYNTNLDFLKIFWSNLKYNMRGDIHILILASYGEREGIANTSLVLNDARVLSSNILYFSLEEYNQLLDLFTKHYFKLPEEIRDYLWSNSVGHVGVISRTLYGVIEKFSSSGSSTLHVDFAALFQYLMSGEYSNYLRKARGSPSCSTFSAGERNILDIVTEKGFYKENHTSNIPLENLVKDGFLIRSKKDIESFIFPSPLFRRCYLVYTYGKLAPISDIKIETGKTGLKSLISHAIKYFRPQALSSKFSARSSSLPNQIVQPIESVWQMELYCACTNLLGTNVIPSAGGRNGSEGRIDIYVEPPYKWGIELLSEGKGTDEHLNRFKIFKNNTTSISGNNARHVGVYVPLLGTMIEEWIVIDFSSEMLYQNSPPKIDNPNLCIITYSTDFKTYNIHYQGGEVNQIILK</sequence>
<evidence type="ECO:0000313" key="2">
    <source>
        <dbReference type="Proteomes" id="UP000076078"/>
    </source>
</evidence>
<dbReference type="SUPFAM" id="SSF52540">
    <property type="entry name" value="P-loop containing nucleoside triphosphate hydrolases"/>
    <property type="match status" value="1"/>
</dbReference>
<organism evidence="1 2">
    <name type="scientific">Tieghemostelium lacteum</name>
    <name type="common">Slime mold</name>
    <name type="synonym">Dictyostelium lacteum</name>
    <dbReference type="NCBI Taxonomy" id="361077"/>
    <lineage>
        <taxon>Eukaryota</taxon>
        <taxon>Amoebozoa</taxon>
        <taxon>Evosea</taxon>
        <taxon>Eumycetozoa</taxon>
        <taxon>Dictyostelia</taxon>
        <taxon>Dictyosteliales</taxon>
        <taxon>Raperosteliaceae</taxon>
        <taxon>Tieghemostelium</taxon>
    </lineage>
</organism>
<comment type="caution">
    <text evidence="1">The sequence shown here is derived from an EMBL/GenBank/DDBJ whole genome shotgun (WGS) entry which is preliminary data.</text>
</comment>
<gene>
    <name evidence="1" type="ORF">DLAC_10071</name>
</gene>
<keyword evidence="2" id="KW-1185">Reference proteome</keyword>